<organism evidence="1 2">
    <name type="scientific">Spartinivicinus marinus</name>
    <dbReference type="NCBI Taxonomy" id="2994442"/>
    <lineage>
        <taxon>Bacteria</taxon>
        <taxon>Pseudomonadati</taxon>
        <taxon>Pseudomonadota</taxon>
        <taxon>Gammaproteobacteria</taxon>
        <taxon>Oceanospirillales</taxon>
        <taxon>Zooshikellaceae</taxon>
        <taxon>Spartinivicinus</taxon>
    </lineage>
</organism>
<keyword evidence="2" id="KW-1185">Reference proteome</keyword>
<dbReference type="RefSeq" id="WP_180572034.1">
    <property type="nucleotide sequence ID" value="NZ_JACCKB010000266.1"/>
</dbReference>
<accession>A0A853IQA5</accession>
<reference evidence="1 2" key="1">
    <citation type="submission" date="2020-07" db="EMBL/GenBank/DDBJ databases">
        <title>Endozoicomonas sp. nov., isolated from sediment.</title>
        <authorList>
            <person name="Gu T."/>
        </authorList>
    </citation>
    <scope>NUCLEOTIDE SEQUENCE [LARGE SCALE GENOMIC DNA]</scope>
    <source>
        <strain evidence="1 2">SM1973</strain>
    </source>
</reference>
<dbReference type="AlphaFoldDB" id="A0A853IQA5"/>
<gene>
    <name evidence="1" type="ORF">H0A36_29200</name>
</gene>
<dbReference type="Proteomes" id="UP000569732">
    <property type="component" value="Unassembled WGS sequence"/>
</dbReference>
<dbReference type="EMBL" id="JACCKB010000266">
    <property type="protein sequence ID" value="NYZ70096.1"/>
    <property type="molecule type" value="Genomic_DNA"/>
</dbReference>
<proteinExistence type="predicted"/>
<sequence>MTEEKVTITKEEYEQLLYDSCSLAALECVYPTDWDTCSEVTDLRNQMLILDGLEHRID</sequence>
<evidence type="ECO:0000313" key="2">
    <source>
        <dbReference type="Proteomes" id="UP000569732"/>
    </source>
</evidence>
<name>A0A853IQA5_9GAMM</name>
<comment type="caution">
    <text evidence="1">The sequence shown here is derived from an EMBL/GenBank/DDBJ whole genome shotgun (WGS) entry which is preliminary data.</text>
</comment>
<evidence type="ECO:0000313" key="1">
    <source>
        <dbReference type="EMBL" id="NYZ70096.1"/>
    </source>
</evidence>
<protein>
    <submittedName>
        <fullName evidence="1">Uncharacterized protein</fullName>
    </submittedName>
</protein>